<dbReference type="GeneID" id="93132571"/>
<organism evidence="1 2">
    <name type="scientific">Elizabethkingia bruuniana</name>
    <dbReference type="NCBI Taxonomy" id="1756149"/>
    <lineage>
        <taxon>Bacteria</taxon>
        <taxon>Pseudomonadati</taxon>
        <taxon>Bacteroidota</taxon>
        <taxon>Flavobacteriia</taxon>
        <taxon>Flavobacteriales</taxon>
        <taxon>Weeksellaceae</taxon>
        <taxon>Elizabethkingia</taxon>
    </lineage>
</organism>
<dbReference type="EMBL" id="CP067018">
    <property type="protein sequence ID" value="QQN58169.1"/>
    <property type="molecule type" value="Genomic_DNA"/>
</dbReference>
<name>A0A7T7UY33_9FLAO</name>
<evidence type="ECO:0000313" key="2">
    <source>
        <dbReference type="Proteomes" id="UP000595426"/>
    </source>
</evidence>
<sequence>MTIQLIDIVFQNDRYYLLFDDNNALDISTNTNEWYVFADDEYLCNISECNISEALKIPGKIILETKINLNKLENRFRKMKSVKITSDKINT</sequence>
<dbReference type="AlphaFoldDB" id="A0A7T7UY33"/>
<evidence type="ECO:0000313" key="1">
    <source>
        <dbReference type="EMBL" id="QQN58169.1"/>
    </source>
</evidence>
<dbReference type="RefSeq" id="WP_034867183.1">
    <property type="nucleotide sequence ID" value="NZ_CAJJUP010000005.1"/>
</dbReference>
<accession>A0A7T7UY33</accession>
<dbReference type="KEGG" id="egm:AYC65_06635"/>
<reference evidence="1 2" key="1">
    <citation type="submission" date="2020-12" db="EMBL/GenBank/DDBJ databases">
        <title>FDA dAtabase for Regulatory Grade micrObial Sequences (FDA-ARGOS): Supporting development and validation of Infectious Disease Dx tests.</title>
        <authorList>
            <person name="Kerrigan L."/>
            <person name="Long C."/>
            <person name="Tallon L."/>
            <person name="Sadzewicz L."/>
            <person name="Zhao X."/>
            <person name="Boylan J."/>
            <person name="Ott S."/>
            <person name="Bowen H."/>
            <person name="Vavikolanu K."/>
            <person name="Mehta A."/>
            <person name="Aluvathingal J."/>
            <person name="Nadendla S."/>
            <person name="Yan Y."/>
            <person name="Sichtig H."/>
        </authorList>
    </citation>
    <scope>NUCLEOTIDE SEQUENCE [LARGE SCALE GENOMIC DNA]</scope>
    <source>
        <strain evidence="1 2">FDAARGOS_1031</strain>
    </source>
</reference>
<proteinExistence type="predicted"/>
<protein>
    <submittedName>
        <fullName evidence="1">Uncharacterized protein</fullName>
    </submittedName>
</protein>
<gene>
    <name evidence="1" type="ORF">I6H88_17325</name>
</gene>
<dbReference type="Proteomes" id="UP000595426">
    <property type="component" value="Chromosome"/>
</dbReference>
<keyword evidence="2" id="KW-1185">Reference proteome</keyword>
<dbReference type="OrthoDB" id="1262883at2"/>